<feature type="domain" description="AIR12 DOMON" evidence="1">
    <location>
        <begin position="1"/>
        <end position="67"/>
    </location>
</feature>
<sequence length="69" mass="7624">MVDAQAIIAFKSNSTVVAKTYNLSSYKSIKESKLSFKVWDLSVVESDGVITILTSVKVPRKSDKLNQLC</sequence>
<dbReference type="InterPro" id="IPR045265">
    <property type="entry name" value="AIR12_DOMON"/>
</dbReference>
<keyword evidence="3" id="KW-1185">Reference proteome</keyword>
<organism evidence="2 3">
    <name type="scientific">Acacia crassicarpa</name>
    <name type="common">northern wattle</name>
    <dbReference type="NCBI Taxonomy" id="499986"/>
    <lineage>
        <taxon>Eukaryota</taxon>
        <taxon>Viridiplantae</taxon>
        <taxon>Streptophyta</taxon>
        <taxon>Embryophyta</taxon>
        <taxon>Tracheophyta</taxon>
        <taxon>Spermatophyta</taxon>
        <taxon>Magnoliopsida</taxon>
        <taxon>eudicotyledons</taxon>
        <taxon>Gunneridae</taxon>
        <taxon>Pentapetalae</taxon>
        <taxon>rosids</taxon>
        <taxon>fabids</taxon>
        <taxon>Fabales</taxon>
        <taxon>Fabaceae</taxon>
        <taxon>Caesalpinioideae</taxon>
        <taxon>mimosoid clade</taxon>
        <taxon>Acacieae</taxon>
        <taxon>Acacia</taxon>
    </lineage>
</organism>
<gene>
    <name evidence="2" type="ORF">QN277_016250</name>
</gene>
<name>A0AAE1MW92_9FABA</name>
<reference evidence="2" key="1">
    <citation type="submission" date="2023-10" db="EMBL/GenBank/DDBJ databases">
        <title>Chromosome-level genome of the transformable northern wattle, Acacia crassicarpa.</title>
        <authorList>
            <person name="Massaro I."/>
            <person name="Sinha N.R."/>
            <person name="Poethig S."/>
            <person name="Leichty A.R."/>
        </authorList>
    </citation>
    <scope>NUCLEOTIDE SEQUENCE</scope>
    <source>
        <strain evidence="2">Acra3RX</strain>
        <tissue evidence="2">Leaf</tissue>
    </source>
</reference>
<accession>A0AAE1MW92</accession>
<evidence type="ECO:0000313" key="2">
    <source>
        <dbReference type="EMBL" id="KAK4278397.1"/>
    </source>
</evidence>
<dbReference type="Proteomes" id="UP001293593">
    <property type="component" value="Unassembled WGS sequence"/>
</dbReference>
<proteinExistence type="predicted"/>
<dbReference type="Pfam" id="PF04526">
    <property type="entry name" value="DUF568"/>
    <property type="match status" value="1"/>
</dbReference>
<evidence type="ECO:0000259" key="1">
    <source>
        <dbReference type="Pfam" id="PF04526"/>
    </source>
</evidence>
<dbReference type="EMBL" id="JAWXYG010000003">
    <property type="protein sequence ID" value="KAK4278397.1"/>
    <property type="molecule type" value="Genomic_DNA"/>
</dbReference>
<comment type="caution">
    <text evidence="2">The sequence shown here is derived from an EMBL/GenBank/DDBJ whole genome shotgun (WGS) entry which is preliminary data.</text>
</comment>
<protein>
    <recommendedName>
        <fullName evidence="1">AIR12 DOMON domain-containing protein</fullName>
    </recommendedName>
</protein>
<evidence type="ECO:0000313" key="3">
    <source>
        <dbReference type="Proteomes" id="UP001293593"/>
    </source>
</evidence>
<dbReference type="AlphaFoldDB" id="A0AAE1MW92"/>